<dbReference type="PANTHER" id="PTHR10574:SF406">
    <property type="entry name" value="LAMININ SUBUNIT ALPHA 5"/>
    <property type="match status" value="1"/>
</dbReference>
<dbReference type="AlphaFoldDB" id="A0A913XYM6"/>
<name>A0A913XYM6_EXADI</name>
<feature type="transmembrane region" description="Helical" evidence="7">
    <location>
        <begin position="167"/>
        <end position="189"/>
    </location>
</feature>
<sequence>MAERESVPLLLGFILFSIAREILVESRGCNNTTQGPYNCKCASFCSLSRIKRCYFTRKRIQALCVCKEGHTGAQCNQCKNGWYQNGNFSDPTNVCIPCNCTGNLDLTKINSCDQVTGKCIKCASKTAGEHCERCASGFYGDAVVAKNCTVEYKASHQGTAWHVNKEAIVIATCSSIGAVCIIAIAYLIYQRHKRFLTKGRIPKFWTVEISNRNYDDLDFSLLDPVTDTPFVYRNDTRDFEEALIAEDSKAQLRIDVDTYTAEFEDTSF</sequence>
<keyword evidence="7" id="KW-0812">Transmembrane</keyword>
<keyword evidence="1 8" id="KW-0732">Signal</keyword>
<dbReference type="EnsemblMetazoa" id="XM_021056175.2">
    <property type="protein sequence ID" value="XP_020911834.1"/>
    <property type="gene ID" value="LOC110249599"/>
</dbReference>
<reference evidence="10" key="1">
    <citation type="submission" date="2022-11" db="UniProtKB">
        <authorList>
            <consortium name="EnsemblMetazoa"/>
        </authorList>
    </citation>
    <scope>IDENTIFICATION</scope>
</reference>
<accession>A0A913XYM6</accession>
<dbReference type="InterPro" id="IPR050440">
    <property type="entry name" value="Laminin/Netrin_ECM"/>
</dbReference>
<dbReference type="OMA" id="VEYKASH"/>
<comment type="caution">
    <text evidence="6">Lacks conserved residue(s) required for the propagation of feature annotation.</text>
</comment>
<evidence type="ECO:0000256" key="8">
    <source>
        <dbReference type="SAM" id="SignalP"/>
    </source>
</evidence>
<protein>
    <recommendedName>
        <fullName evidence="9">Laminin EGF-like domain-containing protein</fullName>
    </recommendedName>
</protein>
<dbReference type="GO" id="GO:0009888">
    <property type="term" value="P:tissue development"/>
    <property type="evidence" value="ECO:0007669"/>
    <property type="project" value="TreeGrafter"/>
</dbReference>
<feature type="disulfide bond" evidence="6">
    <location>
        <begin position="122"/>
        <end position="131"/>
    </location>
</feature>
<dbReference type="OrthoDB" id="18487at2759"/>
<evidence type="ECO:0000259" key="9">
    <source>
        <dbReference type="PROSITE" id="PS50027"/>
    </source>
</evidence>
<keyword evidence="11" id="KW-1185">Reference proteome</keyword>
<dbReference type="PANTHER" id="PTHR10574">
    <property type="entry name" value="NETRIN/LAMININ-RELATED"/>
    <property type="match status" value="1"/>
</dbReference>
<keyword evidence="3 6" id="KW-1015">Disulfide bond</keyword>
<keyword evidence="4" id="KW-0325">Glycoprotein</keyword>
<dbReference type="RefSeq" id="XP_020911834.1">
    <property type="nucleotide sequence ID" value="XM_021056175.2"/>
</dbReference>
<dbReference type="KEGG" id="epa:110249599"/>
<evidence type="ECO:0000256" key="3">
    <source>
        <dbReference type="ARBA" id="ARBA00023157"/>
    </source>
</evidence>
<proteinExistence type="predicted"/>
<feature type="domain" description="Laminin EGF-like" evidence="9">
    <location>
        <begin position="98"/>
        <end position="150"/>
    </location>
</feature>
<feature type="signal peptide" evidence="8">
    <location>
        <begin position="1"/>
        <end position="19"/>
    </location>
</feature>
<dbReference type="FunFam" id="2.10.25.10:FF:000051">
    <property type="entry name" value="Laminin subunit alpha 4"/>
    <property type="match status" value="1"/>
</dbReference>
<evidence type="ECO:0000256" key="2">
    <source>
        <dbReference type="ARBA" id="ARBA00022737"/>
    </source>
</evidence>
<evidence type="ECO:0000313" key="11">
    <source>
        <dbReference type="Proteomes" id="UP000887567"/>
    </source>
</evidence>
<dbReference type="CDD" id="cd00055">
    <property type="entry name" value="EGF_Lam"/>
    <property type="match status" value="2"/>
</dbReference>
<dbReference type="SMART" id="SM00180">
    <property type="entry name" value="EGF_Lam"/>
    <property type="match status" value="2"/>
</dbReference>
<dbReference type="PROSITE" id="PS01248">
    <property type="entry name" value="EGF_LAM_1"/>
    <property type="match status" value="1"/>
</dbReference>
<keyword evidence="2" id="KW-0677">Repeat</keyword>
<keyword evidence="5 6" id="KW-0424">Laminin EGF-like domain</keyword>
<dbReference type="Pfam" id="PF00053">
    <property type="entry name" value="EGF_laminin"/>
    <property type="match status" value="2"/>
</dbReference>
<keyword evidence="7" id="KW-0472">Membrane</keyword>
<evidence type="ECO:0000256" key="7">
    <source>
        <dbReference type="SAM" id="Phobius"/>
    </source>
</evidence>
<dbReference type="PROSITE" id="PS50027">
    <property type="entry name" value="EGF_LAM_2"/>
    <property type="match status" value="1"/>
</dbReference>
<dbReference type="SUPFAM" id="SSF57196">
    <property type="entry name" value="EGF/Laminin"/>
    <property type="match status" value="1"/>
</dbReference>
<keyword evidence="7" id="KW-1133">Transmembrane helix</keyword>
<feature type="chain" id="PRO_5037299706" description="Laminin EGF-like domain-containing protein" evidence="8">
    <location>
        <begin position="20"/>
        <end position="268"/>
    </location>
</feature>
<evidence type="ECO:0000256" key="1">
    <source>
        <dbReference type="ARBA" id="ARBA00022729"/>
    </source>
</evidence>
<evidence type="ECO:0000313" key="10">
    <source>
        <dbReference type="EnsemblMetazoa" id="XP_020911834.1"/>
    </source>
</evidence>
<evidence type="ECO:0000256" key="5">
    <source>
        <dbReference type="ARBA" id="ARBA00023292"/>
    </source>
</evidence>
<feature type="disulfide bond" evidence="6">
    <location>
        <begin position="134"/>
        <end position="148"/>
    </location>
</feature>
<dbReference type="InterPro" id="IPR002049">
    <property type="entry name" value="LE_dom"/>
</dbReference>
<evidence type="ECO:0000256" key="6">
    <source>
        <dbReference type="PROSITE-ProRule" id="PRU00460"/>
    </source>
</evidence>
<evidence type="ECO:0000256" key="4">
    <source>
        <dbReference type="ARBA" id="ARBA00023180"/>
    </source>
</evidence>
<dbReference type="GeneID" id="110249599"/>
<dbReference type="GO" id="GO:0009887">
    <property type="term" value="P:animal organ morphogenesis"/>
    <property type="evidence" value="ECO:0007669"/>
    <property type="project" value="TreeGrafter"/>
</dbReference>
<organism evidence="10 11">
    <name type="scientific">Exaiptasia diaphana</name>
    <name type="common">Tropical sea anemone</name>
    <name type="synonym">Aiptasia pulchella</name>
    <dbReference type="NCBI Taxonomy" id="2652724"/>
    <lineage>
        <taxon>Eukaryota</taxon>
        <taxon>Metazoa</taxon>
        <taxon>Cnidaria</taxon>
        <taxon>Anthozoa</taxon>
        <taxon>Hexacorallia</taxon>
        <taxon>Actiniaria</taxon>
        <taxon>Aiptasiidae</taxon>
        <taxon>Exaiptasia</taxon>
    </lineage>
</organism>
<dbReference type="Proteomes" id="UP000887567">
    <property type="component" value="Unplaced"/>
</dbReference>
<dbReference type="Gene3D" id="2.10.25.10">
    <property type="entry name" value="Laminin"/>
    <property type="match status" value="1"/>
</dbReference>